<comment type="caution">
    <text evidence="6">The sequence shown here is derived from an EMBL/GenBank/DDBJ whole genome shotgun (WGS) entry which is preliminary data.</text>
</comment>
<dbReference type="InterPro" id="IPR015931">
    <property type="entry name" value="Acnase/IPM_dHydase_lsu_aba_1/3"/>
</dbReference>
<dbReference type="PROSITE" id="PS00450">
    <property type="entry name" value="ACONITASE_1"/>
    <property type="match status" value="1"/>
</dbReference>
<keyword evidence="2" id="KW-0408">Iron</keyword>
<feature type="region of interest" description="Disordered" evidence="4">
    <location>
        <begin position="61"/>
        <end position="89"/>
    </location>
</feature>
<feature type="non-terminal residue" evidence="6">
    <location>
        <position position="1"/>
    </location>
</feature>
<evidence type="ECO:0000256" key="2">
    <source>
        <dbReference type="ARBA" id="ARBA00023004"/>
    </source>
</evidence>
<sequence length="144" mass="15154">NRQTRRNLLRTQGLWHEPGNQDSHYSETLELDLGTIEPSLAGPSRPQDRVRLSALPGRVAGALKDYHGQGAPHGPAKAVSADQDPPGALNDGDLVIAAITSCTNTSNPSVMMGAGLLARNAARRGLHPKPWVKNLPGPGIPGGH</sequence>
<proteinExistence type="predicted"/>
<accession>T1CCC8</accession>
<evidence type="ECO:0000256" key="4">
    <source>
        <dbReference type="SAM" id="MobiDB-lite"/>
    </source>
</evidence>
<organism evidence="6">
    <name type="scientific">mine drainage metagenome</name>
    <dbReference type="NCBI Taxonomy" id="410659"/>
    <lineage>
        <taxon>unclassified sequences</taxon>
        <taxon>metagenomes</taxon>
        <taxon>ecological metagenomes</taxon>
    </lineage>
</organism>
<keyword evidence="6" id="KW-0456">Lyase</keyword>
<evidence type="ECO:0000256" key="1">
    <source>
        <dbReference type="ARBA" id="ARBA00022723"/>
    </source>
</evidence>
<dbReference type="Pfam" id="PF00330">
    <property type="entry name" value="Aconitase"/>
    <property type="match status" value="1"/>
</dbReference>
<evidence type="ECO:0000313" key="6">
    <source>
        <dbReference type="EMBL" id="EQD63429.1"/>
    </source>
</evidence>
<keyword evidence="3" id="KW-0411">Iron-sulfur</keyword>
<dbReference type="GO" id="GO:0016829">
    <property type="term" value="F:lyase activity"/>
    <property type="evidence" value="ECO:0007669"/>
    <property type="project" value="UniProtKB-KW"/>
</dbReference>
<dbReference type="GO" id="GO:0046872">
    <property type="term" value="F:metal ion binding"/>
    <property type="evidence" value="ECO:0007669"/>
    <property type="project" value="UniProtKB-KW"/>
</dbReference>
<dbReference type="SUPFAM" id="SSF53732">
    <property type="entry name" value="Aconitase iron-sulfur domain"/>
    <property type="match status" value="1"/>
</dbReference>
<dbReference type="InterPro" id="IPR036008">
    <property type="entry name" value="Aconitase_4Fe-4S_dom"/>
</dbReference>
<evidence type="ECO:0000259" key="5">
    <source>
        <dbReference type="Pfam" id="PF00330"/>
    </source>
</evidence>
<name>T1CCC8_9ZZZZ</name>
<feature type="domain" description="Aconitase/3-isopropylmalate dehydratase large subunit alpha/beta/alpha" evidence="5">
    <location>
        <begin position="6"/>
        <end position="139"/>
    </location>
</feature>
<gene>
    <name evidence="6" type="ORF">B2A_02352</name>
</gene>
<reference evidence="6" key="1">
    <citation type="submission" date="2013-08" db="EMBL/GenBank/DDBJ databases">
        <authorList>
            <person name="Mendez C."/>
            <person name="Richter M."/>
            <person name="Ferrer M."/>
            <person name="Sanchez J."/>
        </authorList>
    </citation>
    <scope>NUCLEOTIDE SEQUENCE</scope>
</reference>
<keyword evidence="1" id="KW-0479">Metal-binding</keyword>
<dbReference type="EMBL" id="AUZZ01001610">
    <property type="protein sequence ID" value="EQD63429.1"/>
    <property type="molecule type" value="Genomic_DNA"/>
</dbReference>
<dbReference type="AlphaFoldDB" id="T1CCC8"/>
<reference evidence="6" key="2">
    <citation type="journal article" date="2014" name="ISME J.">
        <title>Microbial stratification in low pH oxic and suboxic macroscopic growths along an acid mine drainage.</title>
        <authorList>
            <person name="Mendez-Garcia C."/>
            <person name="Mesa V."/>
            <person name="Sprenger R.R."/>
            <person name="Richter M."/>
            <person name="Diez M.S."/>
            <person name="Solano J."/>
            <person name="Bargiela R."/>
            <person name="Golyshina O.V."/>
            <person name="Manteca A."/>
            <person name="Ramos J.L."/>
            <person name="Gallego J.R."/>
            <person name="Llorente I."/>
            <person name="Martins Dos Santos V.A."/>
            <person name="Jensen O.N."/>
            <person name="Pelaez A.I."/>
            <person name="Sanchez J."/>
            <person name="Ferrer M."/>
        </authorList>
    </citation>
    <scope>NUCLEOTIDE SEQUENCE</scope>
</reference>
<dbReference type="InterPro" id="IPR018136">
    <property type="entry name" value="Aconitase_4Fe-4S_BS"/>
</dbReference>
<dbReference type="EC" id="4.2.1.-" evidence="6"/>
<dbReference type="PRINTS" id="PR00415">
    <property type="entry name" value="ACONITASE"/>
</dbReference>
<dbReference type="Gene3D" id="3.30.499.10">
    <property type="entry name" value="Aconitase, domain 3"/>
    <property type="match status" value="1"/>
</dbReference>
<dbReference type="InterPro" id="IPR006249">
    <property type="entry name" value="Aconitase/IRP2"/>
</dbReference>
<dbReference type="InterPro" id="IPR001030">
    <property type="entry name" value="Acoase/IPM_deHydtase_lsu_aba"/>
</dbReference>
<protein>
    <submittedName>
        <fullName evidence="6">Aconitase/3-isopropylmalate dehydratase large subunit, alpha/beta/alpha domain protein</fullName>
        <ecNumber evidence="6">4.2.1.-</ecNumber>
    </submittedName>
</protein>
<dbReference type="PANTHER" id="PTHR11670">
    <property type="entry name" value="ACONITASE/IRON-RESPONSIVE ELEMENT FAMILY MEMBER"/>
    <property type="match status" value="1"/>
</dbReference>
<dbReference type="GO" id="GO:0051536">
    <property type="term" value="F:iron-sulfur cluster binding"/>
    <property type="evidence" value="ECO:0007669"/>
    <property type="project" value="UniProtKB-KW"/>
</dbReference>
<evidence type="ECO:0000256" key="3">
    <source>
        <dbReference type="ARBA" id="ARBA00023014"/>
    </source>
</evidence>